<dbReference type="Proteomes" id="UP000244855">
    <property type="component" value="Unassembled WGS sequence"/>
</dbReference>
<name>A0A2V1EDM1_9PLEO</name>
<protein>
    <submittedName>
        <fullName evidence="1">Uncharacterized protein</fullName>
    </submittedName>
</protein>
<sequence>MRLLLIGSHPPNGKITKGCLDVAHDISRHLVPCIPQHVTTHTWKMLAMLPFPPTARDESIAETGSHTSLFSGASLTSHCK</sequence>
<evidence type="ECO:0000313" key="1">
    <source>
        <dbReference type="EMBL" id="PVI08446.1"/>
    </source>
</evidence>
<organism evidence="1 2">
    <name type="scientific">Periconia macrospinosa</name>
    <dbReference type="NCBI Taxonomy" id="97972"/>
    <lineage>
        <taxon>Eukaryota</taxon>
        <taxon>Fungi</taxon>
        <taxon>Dikarya</taxon>
        <taxon>Ascomycota</taxon>
        <taxon>Pezizomycotina</taxon>
        <taxon>Dothideomycetes</taxon>
        <taxon>Pleosporomycetidae</taxon>
        <taxon>Pleosporales</taxon>
        <taxon>Massarineae</taxon>
        <taxon>Periconiaceae</taxon>
        <taxon>Periconia</taxon>
    </lineage>
</organism>
<keyword evidence="2" id="KW-1185">Reference proteome</keyword>
<dbReference type="AlphaFoldDB" id="A0A2V1EDM1"/>
<dbReference type="EMBL" id="KZ805300">
    <property type="protein sequence ID" value="PVI08446.1"/>
    <property type="molecule type" value="Genomic_DNA"/>
</dbReference>
<reference evidence="1 2" key="1">
    <citation type="journal article" date="2018" name="Sci. Rep.">
        <title>Comparative genomics provides insights into the lifestyle and reveals functional heterogeneity of dark septate endophytic fungi.</title>
        <authorList>
            <person name="Knapp D.G."/>
            <person name="Nemeth J.B."/>
            <person name="Barry K."/>
            <person name="Hainaut M."/>
            <person name="Henrissat B."/>
            <person name="Johnson J."/>
            <person name="Kuo A."/>
            <person name="Lim J.H.P."/>
            <person name="Lipzen A."/>
            <person name="Nolan M."/>
            <person name="Ohm R.A."/>
            <person name="Tamas L."/>
            <person name="Grigoriev I.V."/>
            <person name="Spatafora J.W."/>
            <person name="Nagy L.G."/>
            <person name="Kovacs G.M."/>
        </authorList>
    </citation>
    <scope>NUCLEOTIDE SEQUENCE [LARGE SCALE GENOMIC DNA]</scope>
    <source>
        <strain evidence="1 2">DSE2036</strain>
    </source>
</reference>
<evidence type="ECO:0000313" key="2">
    <source>
        <dbReference type="Proteomes" id="UP000244855"/>
    </source>
</evidence>
<gene>
    <name evidence="1" type="ORF">DM02DRAFT_607845</name>
</gene>
<accession>A0A2V1EDM1</accession>
<proteinExistence type="predicted"/>